<accession>A0A5E4CR67</accession>
<name>A0A5E4CR67_MARMO</name>
<comment type="caution">
    <text evidence="1">The sequence shown here is derived from an EMBL/GenBank/DDBJ whole genome shotgun (WGS) entry which is preliminary data.</text>
</comment>
<dbReference type="EMBL" id="CABDUW010001849">
    <property type="protein sequence ID" value="VTJ84294.1"/>
    <property type="molecule type" value="Genomic_DNA"/>
</dbReference>
<feature type="non-terminal residue" evidence="1">
    <location>
        <position position="1"/>
    </location>
</feature>
<reference evidence="1" key="1">
    <citation type="submission" date="2019-04" db="EMBL/GenBank/DDBJ databases">
        <authorList>
            <person name="Alioto T."/>
            <person name="Alioto T."/>
        </authorList>
    </citation>
    <scope>NUCLEOTIDE SEQUENCE [LARGE SCALE GENOMIC DNA]</scope>
</reference>
<protein>
    <submittedName>
        <fullName evidence="1">Uncharacterized protein</fullName>
    </submittedName>
</protein>
<gene>
    <name evidence="1" type="ORF">MONAX_5E018872</name>
</gene>
<sequence>ENLQFSIKSFRGEEGRWRRGECITPVCCFTVWEYDKSGRLKDILLGISSNSGVRRNLEEGFPSHEDRLRGLKRKRFVARRVKLLIQQIAPRLESATRAGIETQGYSAAVSASR</sequence>
<proteinExistence type="predicted"/>
<dbReference type="AlphaFoldDB" id="A0A5E4CR67"/>
<organism evidence="1">
    <name type="scientific">Marmota monax</name>
    <name type="common">Woodchuck</name>
    <dbReference type="NCBI Taxonomy" id="9995"/>
    <lineage>
        <taxon>Eukaryota</taxon>
        <taxon>Metazoa</taxon>
        <taxon>Chordata</taxon>
        <taxon>Craniata</taxon>
        <taxon>Vertebrata</taxon>
        <taxon>Euteleostomi</taxon>
        <taxon>Mammalia</taxon>
        <taxon>Eutheria</taxon>
        <taxon>Euarchontoglires</taxon>
        <taxon>Glires</taxon>
        <taxon>Rodentia</taxon>
        <taxon>Sciuromorpha</taxon>
        <taxon>Sciuridae</taxon>
        <taxon>Xerinae</taxon>
        <taxon>Marmotini</taxon>
        <taxon>Marmota</taxon>
    </lineage>
</organism>
<feature type="non-terminal residue" evidence="1">
    <location>
        <position position="113"/>
    </location>
</feature>
<evidence type="ECO:0000313" key="1">
    <source>
        <dbReference type="EMBL" id="VTJ84294.1"/>
    </source>
</evidence>